<organism evidence="10 11">
    <name type="scientific">Eucalyptus globulus</name>
    <name type="common">Tasmanian blue gum</name>
    <dbReference type="NCBI Taxonomy" id="34317"/>
    <lineage>
        <taxon>Eukaryota</taxon>
        <taxon>Viridiplantae</taxon>
        <taxon>Streptophyta</taxon>
        <taxon>Embryophyta</taxon>
        <taxon>Tracheophyta</taxon>
        <taxon>Spermatophyta</taxon>
        <taxon>Magnoliopsida</taxon>
        <taxon>eudicotyledons</taxon>
        <taxon>Gunneridae</taxon>
        <taxon>Pentapetalae</taxon>
        <taxon>rosids</taxon>
        <taxon>malvids</taxon>
        <taxon>Myrtales</taxon>
        <taxon>Myrtaceae</taxon>
        <taxon>Myrtoideae</taxon>
        <taxon>Eucalypteae</taxon>
        <taxon>Eucalyptus</taxon>
    </lineage>
</organism>
<dbReference type="InterPro" id="IPR032675">
    <property type="entry name" value="LRR_dom_sf"/>
</dbReference>
<gene>
    <name evidence="10" type="ORF">ACJRO7_030636</name>
</gene>
<feature type="domain" description="TIR" evidence="9">
    <location>
        <begin position="6"/>
        <end position="172"/>
    </location>
</feature>
<name>A0ABD3JEI4_EUCGL</name>
<evidence type="ECO:0000313" key="10">
    <source>
        <dbReference type="EMBL" id="KAL3725635.1"/>
    </source>
</evidence>
<dbReference type="InterPro" id="IPR027417">
    <property type="entry name" value="P-loop_NTPase"/>
</dbReference>
<protein>
    <recommendedName>
        <fullName evidence="1">ADP-ribosyl cyclase/cyclic ADP-ribose hydrolase</fullName>
        <ecNumber evidence="1">3.2.2.6</ecNumber>
    </recommendedName>
</protein>
<reference evidence="10 11" key="1">
    <citation type="submission" date="2024-11" db="EMBL/GenBank/DDBJ databases">
        <title>Chromosome-level genome assembly of Eucalyptus globulus Labill. provides insights into its genome evolution.</title>
        <authorList>
            <person name="Li X."/>
        </authorList>
    </citation>
    <scope>NUCLEOTIDE SEQUENCE [LARGE SCALE GENOMIC DNA]</scope>
    <source>
        <strain evidence="10">CL2024</strain>
        <tissue evidence="10">Fresh tender leaves</tissue>
    </source>
</reference>
<dbReference type="InterPro" id="IPR000157">
    <property type="entry name" value="TIR_dom"/>
</dbReference>
<dbReference type="PANTHER" id="PTHR11017:SF292">
    <property type="entry name" value="AAA+ ATPASE DOMAIN-CONTAINING PROTEIN"/>
    <property type="match status" value="1"/>
</dbReference>
<dbReference type="InterPro" id="IPR045344">
    <property type="entry name" value="C-JID"/>
</dbReference>
<dbReference type="InterPro" id="IPR044974">
    <property type="entry name" value="Disease_R_plants"/>
</dbReference>
<dbReference type="SUPFAM" id="SSF52200">
    <property type="entry name" value="Toll/Interleukin receptor TIR domain"/>
    <property type="match status" value="1"/>
</dbReference>
<dbReference type="InterPro" id="IPR002182">
    <property type="entry name" value="NB-ARC"/>
</dbReference>
<dbReference type="FunFam" id="3.40.50.10140:FF:000007">
    <property type="entry name" value="Disease resistance protein (TIR-NBS-LRR class)"/>
    <property type="match status" value="1"/>
</dbReference>
<dbReference type="PROSITE" id="PS51450">
    <property type="entry name" value="LRR"/>
    <property type="match status" value="1"/>
</dbReference>
<comment type="catalytic activity">
    <reaction evidence="7">
        <text>NAD(+) + H2O = ADP-D-ribose + nicotinamide + H(+)</text>
        <dbReference type="Rhea" id="RHEA:16301"/>
        <dbReference type="ChEBI" id="CHEBI:15377"/>
        <dbReference type="ChEBI" id="CHEBI:15378"/>
        <dbReference type="ChEBI" id="CHEBI:17154"/>
        <dbReference type="ChEBI" id="CHEBI:57540"/>
        <dbReference type="ChEBI" id="CHEBI:57967"/>
        <dbReference type="EC" id="3.2.2.6"/>
    </reaction>
    <physiologicalReaction direction="left-to-right" evidence="7">
        <dbReference type="Rhea" id="RHEA:16302"/>
    </physiologicalReaction>
</comment>
<keyword evidence="4" id="KW-0378">Hydrolase</keyword>
<feature type="region of interest" description="Disordered" evidence="8">
    <location>
        <begin position="1069"/>
        <end position="1100"/>
    </location>
</feature>
<evidence type="ECO:0000313" key="11">
    <source>
        <dbReference type="Proteomes" id="UP001634007"/>
    </source>
</evidence>
<dbReference type="PANTHER" id="PTHR11017">
    <property type="entry name" value="LEUCINE-RICH REPEAT-CONTAINING PROTEIN"/>
    <property type="match status" value="1"/>
</dbReference>
<evidence type="ECO:0000256" key="8">
    <source>
        <dbReference type="SAM" id="MobiDB-lite"/>
    </source>
</evidence>
<evidence type="ECO:0000256" key="1">
    <source>
        <dbReference type="ARBA" id="ARBA00011982"/>
    </source>
</evidence>
<dbReference type="EC" id="3.2.2.6" evidence="1"/>
<evidence type="ECO:0000256" key="7">
    <source>
        <dbReference type="ARBA" id="ARBA00047304"/>
    </source>
</evidence>
<proteinExistence type="predicted"/>
<dbReference type="InterPro" id="IPR036390">
    <property type="entry name" value="WH_DNA-bd_sf"/>
</dbReference>
<dbReference type="Gene3D" id="1.10.8.430">
    <property type="entry name" value="Helical domain of apoptotic protease-activating factors"/>
    <property type="match status" value="1"/>
</dbReference>
<keyword evidence="3" id="KW-0677">Repeat</keyword>
<keyword evidence="6" id="KW-0520">NAD</keyword>
<dbReference type="Pfam" id="PF00931">
    <property type="entry name" value="NB-ARC"/>
    <property type="match status" value="1"/>
</dbReference>
<dbReference type="AlphaFoldDB" id="A0ABD3JEI4"/>
<evidence type="ECO:0000256" key="2">
    <source>
        <dbReference type="ARBA" id="ARBA00022614"/>
    </source>
</evidence>
<dbReference type="PRINTS" id="PR00364">
    <property type="entry name" value="DISEASERSIST"/>
</dbReference>
<evidence type="ECO:0000256" key="6">
    <source>
        <dbReference type="ARBA" id="ARBA00023027"/>
    </source>
</evidence>
<dbReference type="Gene3D" id="3.80.10.10">
    <property type="entry name" value="Ribonuclease Inhibitor"/>
    <property type="match status" value="2"/>
</dbReference>
<dbReference type="Proteomes" id="UP001634007">
    <property type="component" value="Unassembled WGS sequence"/>
</dbReference>
<dbReference type="Pfam" id="PF23282">
    <property type="entry name" value="WHD_ROQ1"/>
    <property type="match status" value="1"/>
</dbReference>
<dbReference type="EMBL" id="JBJKBG010000008">
    <property type="protein sequence ID" value="KAL3725635.1"/>
    <property type="molecule type" value="Genomic_DNA"/>
</dbReference>
<keyword evidence="2" id="KW-0433">Leucine-rich repeat</keyword>
<dbReference type="Pfam" id="PF23286">
    <property type="entry name" value="LRR_13"/>
    <property type="match status" value="1"/>
</dbReference>
<evidence type="ECO:0000256" key="5">
    <source>
        <dbReference type="ARBA" id="ARBA00022821"/>
    </source>
</evidence>
<dbReference type="GO" id="GO:0006952">
    <property type="term" value="P:defense response"/>
    <property type="evidence" value="ECO:0007669"/>
    <property type="project" value="UniProtKB-KW"/>
</dbReference>
<dbReference type="Gene3D" id="3.40.50.10140">
    <property type="entry name" value="Toll/interleukin-1 receptor homology (TIR) domain"/>
    <property type="match status" value="1"/>
</dbReference>
<comment type="caution">
    <text evidence="10">The sequence shown here is derived from an EMBL/GenBank/DDBJ whole genome shotgun (WGS) entry which is preliminary data.</text>
</comment>
<dbReference type="InterPro" id="IPR058546">
    <property type="entry name" value="RPS4B/Roq1-like_LRR"/>
</dbReference>
<dbReference type="SUPFAM" id="SSF46785">
    <property type="entry name" value="Winged helix' DNA-binding domain"/>
    <property type="match status" value="1"/>
</dbReference>
<dbReference type="PROSITE" id="PS50104">
    <property type="entry name" value="TIR"/>
    <property type="match status" value="1"/>
</dbReference>
<dbReference type="SUPFAM" id="SSF52058">
    <property type="entry name" value="L domain-like"/>
    <property type="match status" value="1"/>
</dbReference>
<evidence type="ECO:0000256" key="3">
    <source>
        <dbReference type="ARBA" id="ARBA00022737"/>
    </source>
</evidence>
<dbReference type="Pfam" id="PF20160">
    <property type="entry name" value="C-JID"/>
    <property type="match status" value="1"/>
</dbReference>
<evidence type="ECO:0000259" key="9">
    <source>
        <dbReference type="PROSITE" id="PS50104"/>
    </source>
</evidence>
<dbReference type="InterPro" id="IPR042197">
    <property type="entry name" value="Apaf_helical"/>
</dbReference>
<dbReference type="GO" id="GO:0061809">
    <property type="term" value="F:NAD+ nucleosidase activity, cyclic ADP-ribose generating"/>
    <property type="evidence" value="ECO:0007669"/>
    <property type="project" value="UniProtKB-EC"/>
</dbReference>
<dbReference type="InterPro" id="IPR058192">
    <property type="entry name" value="WHD_ROQ1-like"/>
</dbReference>
<keyword evidence="11" id="KW-1185">Reference proteome</keyword>
<keyword evidence="5" id="KW-0611">Plant defense</keyword>
<dbReference type="InterPro" id="IPR001611">
    <property type="entry name" value="Leu-rich_rpt"/>
</dbReference>
<dbReference type="SMART" id="SM00255">
    <property type="entry name" value="TIR"/>
    <property type="match status" value="1"/>
</dbReference>
<dbReference type="Gene3D" id="3.40.50.300">
    <property type="entry name" value="P-loop containing nucleotide triphosphate hydrolases"/>
    <property type="match status" value="1"/>
</dbReference>
<evidence type="ECO:0000256" key="4">
    <source>
        <dbReference type="ARBA" id="ARBA00022801"/>
    </source>
</evidence>
<dbReference type="InterPro" id="IPR035897">
    <property type="entry name" value="Toll_tir_struct_dom_sf"/>
</dbReference>
<dbReference type="Pfam" id="PF01582">
    <property type="entry name" value="TIR"/>
    <property type="match status" value="1"/>
</dbReference>
<sequence>MASSKRNYHVFLSFRGTDVRNNFLSHLYTDLDRNGIHTFKDSEELRKGEEISPALMMEIEESRVAIIIFSKDYASSRWCLEELATIMECKARKELIVLPVFYKVEPREVRGGRKAYGRAMAKHETKYEKDSETVKRWKKALSDAGNLSGWDFSDGDEAELIQRIIKELSIHLGRTPLHVANYPVGIDSRVEEVISLSQKELDDNDVLMIGLWGPGGIGKTTIAKAIYNAIEREFEKSSFLEQVRENSNKSNGLVGLQEKLLSQILYPRHLTVCSKDDGISLIRERLCSKKILLVLDDVDHLDQLNALVGQDNWFGKGSRIFVTSRDRHLLTSSHCKNCVYEVETLKKDEAQDLFVWHAFPNNKKVEIREDLIDKALHYSSGLPLALEVLGSFLRGRNEPAWESALRKLSNSPDKYIDRVLKISFNGLEENEREIFLDFACFFKGKSIEYIKKLLDGCGFETTIGIEILIDRSLIRNEHGTLQMHDLVQLMGQNIVNQECTDDPGKRSRLCLLEDVQDILCEDTGVNAVKAIVLDLPALKGGRTMISEERTISPDAFRNMKMLRMLILKEVHSSSQDPVYLPNNLRWLEWSNAPFLEFGSGRKKLVGLDIQESQIRQVDGKFKNFECLKYINFRQCKSLVSVPDLSSIPNLESLNLDGCESLVKVHQSVAYHDKLKFLSLKFCSNLGVFPHTLKTKSLQALHLHGCSKLKKFSDIPEKMKLLEYLDLGWTAIKELPASVENLVSVEKIILAFCKKLTTLPSSVYKLQNLEHLKLTGCSNFVVFPKNSEDPTDPNGNLGFRNLDKLELDGCNLSKIEFLESSSSFPKLAHLDLSSNKFTHLPTSINKYDNLKILILFNCKQLQKIPQLPPNMRTLLAKGCKSLQEFPNLSGLSAECLEVDLSSCRELFRKGANTTDVLSLKELPKLSDADILLSGREMPEWFLHCKDGSISFMVPRDSYDKFVGLALCLVLGPEEGEVGCRIEIFVNGRRVFCQARDIYFLNSDLVWVTYLRRSQLYCMREERKVLRDDWNHFQVHLTAGNGRLKKGGFRLICEQQEDELRIKLQHHRPMKKRTFEESESDEDDWIDTKEEESSSETDDELVKAIDQENERRSLILAEKMIIPSRRDGCSGGHGGCQRLLFRKRLLREQGEIGEPRIACRITRMATSYDISKEAIYRNATSVRIKCSSCMKFDYETLQVIPIIPATRKIKLKRE</sequence>
<dbReference type="SUPFAM" id="SSF52540">
    <property type="entry name" value="P-loop containing nucleoside triphosphate hydrolases"/>
    <property type="match status" value="1"/>
</dbReference>
<accession>A0ABD3JEI4</accession>